<dbReference type="EMBL" id="LAZR01001011">
    <property type="protein sequence ID" value="KKN52621.1"/>
    <property type="molecule type" value="Genomic_DNA"/>
</dbReference>
<comment type="caution">
    <text evidence="1">The sequence shown here is derived from an EMBL/GenBank/DDBJ whole genome shotgun (WGS) entry which is preliminary data.</text>
</comment>
<evidence type="ECO:0000313" key="1">
    <source>
        <dbReference type="EMBL" id="KKN52621.1"/>
    </source>
</evidence>
<organism evidence="1">
    <name type="scientific">marine sediment metagenome</name>
    <dbReference type="NCBI Taxonomy" id="412755"/>
    <lineage>
        <taxon>unclassified sequences</taxon>
        <taxon>metagenomes</taxon>
        <taxon>ecological metagenomes</taxon>
    </lineage>
</organism>
<gene>
    <name evidence="1" type="ORF">LCGC14_0610760</name>
</gene>
<proteinExistence type="predicted"/>
<name>A0A0F9TU11_9ZZZZ</name>
<accession>A0A0F9TU11</accession>
<reference evidence="1" key="1">
    <citation type="journal article" date="2015" name="Nature">
        <title>Complex archaea that bridge the gap between prokaryotes and eukaryotes.</title>
        <authorList>
            <person name="Spang A."/>
            <person name="Saw J.H."/>
            <person name="Jorgensen S.L."/>
            <person name="Zaremba-Niedzwiedzka K."/>
            <person name="Martijn J."/>
            <person name="Lind A.E."/>
            <person name="van Eijk R."/>
            <person name="Schleper C."/>
            <person name="Guy L."/>
            <person name="Ettema T.J."/>
        </authorList>
    </citation>
    <scope>NUCLEOTIDE SEQUENCE</scope>
</reference>
<protein>
    <submittedName>
        <fullName evidence="1">Uncharacterized protein</fullName>
    </submittedName>
</protein>
<sequence length="180" mass="21290">MFNLQIDKRDILVSMVEKNHKQEIESGIAKGYAGFNDLFRKLYPILTEREKELHMLIRGLSESLMKINEEIRDWLGKDYILKILEIHTKDMKDFEKMLEQLRKHLNGLFAVYKGMFLNDTRNSLIYASDEWENAPASLLPTSAVISLTFTQLLSSKHRKFWILNSVNFIFIIKNIYRIFN</sequence>
<dbReference type="AlphaFoldDB" id="A0A0F9TU11"/>